<organism evidence="2 3">
    <name type="scientific">Holtiella tumoricola</name>
    <dbReference type="NCBI Taxonomy" id="3018743"/>
    <lineage>
        <taxon>Bacteria</taxon>
        <taxon>Bacillati</taxon>
        <taxon>Bacillota</taxon>
        <taxon>Clostridia</taxon>
        <taxon>Lachnospirales</taxon>
        <taxon>Cellulosilyticaceae</taxon>
        <taxon>Holtiella</taxon>
    </lineage>
</organism>
<dbReference type="RefSeq" id="WP_053982944.1">
    <property type="nucleotide sequence ID" value="NZ_JAQIFT010000061.1"/>
</dbReference>
<dbReference type="Proteomes" id="UP001169242">
    <property type="component" value="Unassembled WGS sequence"/>
</dbReference>
<protein>
    <submittedName>
        <fullName evidence="2">Uncharacterized protein</fullName>
    </submittedName>
</protein>
<keyword evidence="3" id="KW-1185">Reference proteome</keyword>
<gene>
    <name evidence="2" type="ORF">PBV87_17325</name>
</gene>
<comment type="caution">
    <text evidence="2">The sequence shown here is derived from an EMBL/GenBank/DDBJ whole genome shotgun (WGS) entry which is preliminary data.</text>
</comment>
<dbReference type="AlphaFoldDB" id="A0AA42DR25"/>
<accession>A0AA42DR25</accession>
<keyword evidence="1" id="KW-1133">Transmembrane helix</keyword>
<name>A0AA42DR25_9FIRM</name>
<dbReference type="EMBL" id="JAQIFT010000061">
    <property type="protein sequence ID" value="MDA3733242.1"/>
    <property type="molecule type" value="Genomic_DNA"/>
</dbReference>
<keyword evidence="1" id="KW-0472">Membrane</keyword>
<feature type="transmembrane region" description="Helical" evidence="1">
    <location>
        <begin position="46"/>
        <end position="64"/>
    </location>
</feature>
<dbReference type="InterPro" id="IPR049971">
    <property type="entry name" value="CLC_0170-like"/>
</dbReference>
<reference evidence="2" key="1">
    <citation type="journal article" date="2023" name="Int. J. Syst. Evol. Microbiol.">
        <title>&lt;i&gt;Holtiella tumoricola&lt;/i&gt; gen. nov. sp. nov., isolated from a human clinical sample.</title>
        <authorList>
            <person name="Allen-Vercoe E."/>
            <person name="Daigneault M.C."/>
            <person name="Vancuren S.J."/>
            <person name="Cochrane K."/>
            <person name="O'Neal L.L."/>
            <person name="Sankaranarayanan K."/>
            <person name="Lawson P.A."/>
        </authorList>
    </citation>
    <scope>NUCLEOTIDE SEQUENCE</scope>
    <source>
        <strain evidence="2">CC70A</strain>
    </source>
</reference>
<proteinExistence type="predicted"/>
<evidence type="ECO:0000313" key="3">
    <source>
        <dbReference type="Proteomes" id="UP001169242"/>
    </source>
</evidence>
<evidence type="ECO:0000313" key="2">
    <source>
        <dbReference type="EMBL" id="MDA3733242.1"/>
    </source>
</evidence>
<feature type="transmembrane region" description="Helical" evidence="1">
    <location>
        <begin position="7"/>
        <end position="26"/>
    </location>
</feature>
<dbReference type="NCBIfam" id="NF042414">
    <property type="entry name" value="CLC_0170_fam"/>
    <property type="match status" value="1"/>
</dbReference>
<evidence type="ECO:0000256" key="1">
    <source>
        <dbReference type="SAM" id="Phobius"/>
    </source>
</evidence>
<sequence length="65" mass="7474">MAKLQEMMSIYIVLVMLGVGLNMAFLRYKTFKQVNHLEREAQFSRVVGYIYIALGICSAIFLIIN</sequence>
<keyword evidence="1" id="KW-0812">Transmembrane</keyword>